<proteinExistence type="predicted"/>
<sequence>MVRTKVLFTKLISSELLEKEFGTDVEVVCKPTLQIDLTSKNEIYAQIDESVHQFIVTSQNTVNAIQDLELNGHFFVVGKKTAEKLKAQNRDVVLVEDYAEDLASKLISGNYSPKWNFLCGSSRRDLLVNELSKANHEVNQIITYQSGQIVYQLNETFDVYAFFSPLSFKAFHQQNEISESSRIFTIGNTTTSAIEEVYPNHEIITAQTPLVEVVIENIKKYINDKK</sequence>
<protein>
    <submittedName>
        <fullName evidence="2">Uroporphyrinogen-III synthase</fullName>
    </submittedName>
</protein>
<dbReference type="EMBL" id="RHPO01000001">
    <property type="protein sequence ID" value="RRT94556.1"/>
    <property type="molecule type" value="Genomic_DNA"/>
</dbReference>
<dbReference type="InterPro" id="IPR039793">
    <property type="entry name" value="UROS/Hem4"/>
</dbReference>
<dbReference type="PANTHER" id="PTHR12390:SF0">
    <property type="entry name" value="UROPORPHYRINOGEN-III SYNTHASE"/>
    <property type="match status" value="1"/>
</dbReference>
<name>A0A427BTB2_9FLAO</name>
<reference evidence="2 3" key="1">
    <citation type="submission" date="2018-10" db="EMBL/GenBank/DDBJ databases">
        <title>Transmission dynamics of multidrug resistant bacteria on intensive care unit surfaces.</title>
        <authorList>
            <person name="D'Souza A.W."/>
            <person name="Potter R.F."/>
            <person name="Wallace M."/>
            <person name="Shupe A."/>
            <person name="Patel S."/>
            <person name="Sun S."/>
            <person name="Gul D."/>
            <person name="Kwon J.H."/>
            <person name="Andleeb S."/>
            <person name="Burnham C.-A.D."/>
            <person name="Dantas G."/>
        </authorList>
    </citation>
    <scope>NUCLEOTIDE SEQUENCE [LARGE SCALE GENOMIC DNA]</scope>
    <source>
        <strain evidence="2 3">WF_348</strain>
    </source>
</reference>
<dbReference type="InterPro" id="IPR003754">
    <property type="entry name" value="4pyrrol_synth_uPrphyn_synth"/>
</dbReference>
<organism evidence="2 3">
    <name type="scientific">Empedobacter falsenii</name>
    <dbReference type="NCBI Taxonomy" id="343874"/>
    <lineage>
        <taxon>Bacteria</taxon>
        <taxon>Pseudomonadati</taxon>
        <taxon>Bacteroidota</taxon>
        <taxon>Flavobacteriia</taxon>
        <taxon>Flavobacteriales</taxon>
        <taxon>Weeksellaceae</taxon>
        <taxon>Empedobacter</taxon>
    </lineage>
</organism>
<dbReference type="PANTHER" id="PTHR12390">
    <property type="entry name" value="UROPORPHYRINOGEN III SYNTHASE"/>
    <property type="match status" value="1"/>
</dbReference>
<gene>
    <name evidence="2" type="ORF">EGI89_00625</name>
</gene>
<dbReference type="SUPFAM" id="SSF69618">
    <property type="entry name" value="HemD-like"/>
    <property type="match status" value="1"/>
</dbReference>
<dbReference type="GO" id="GO:0005829">
    <property type="term" value="C:cytosol"/>
    <property type="evidence" value="ECO:0007669"/>
    <property type="project" value="TreeGrafter"/>
</dbReference>
<dbReference type="GO" id="GO:0006780">
    <property type="term" value="P:uroporphyrinogen III biosynthetic process"/>
    <property type="evidence" value="ECO:0007669"/>
    <property type="project" value="InterPro"/>
</dbReference>
<evidence type="ECO:0000313" key="3">
    <source>
        <dbReference type="Proteomes" id="UP000267844"/>
    </source>
</evidence>
<dbReference type="GO" id="GO:0004852">
    <property type="term" value="F:uroporphyrinogen-III synthase activity"/>
    <property type="evidence" value="ECO:0007669"/>
    <property type="project" value="InterPro"/>
</dbReference>
<accession>A0A427BTB2</accession>
<evidence type="ECO:0000259" key="1">
    <source>
        <dbReference type="Pfam" id="PF02602"/>
    </source>
</evidence>
<dbReference type="AlphaFoldDB" id="A0A427BTB2"/>
<feature type="domain" description="Tetrapyrrole biosynthesis uroporphyrinogen III synthase" evidence="1">
    <location>
        <begin position="25"/>
        <end position="197"/>
    </location>
</feature>
<dbReference type="InterPro" id="IPR036108">
    <property type="entry name" value="4pyrrol_syn_uPrphyn_synt_sf"/>
</dbReference>
<dbReference type="Pfam" id="PF02602">
    <property type="entry name" value="HEM4"/>
    <property type="match status" value="1"/>
</dbReference>
<dbReference type="Proteomes" id="UP000267844">
    <property type="component" value="Unassembled WGS sequence"/>
</dbReference>
<evidence type="ECO:0000313" key="2">
    <source>
        <dbReference type="EMBL" id="RRT94556.1"/>
    </source>
</evidence>
<comment type="caution">
    <text evidence="2">The sequence shown here is derived from an EMBL/GenBank/DDBJ whole genome shotgun (WGS) entry which is preliminary data.</text>
</comment>
<dbReference type="CDD" id="cd06578">
    <property type="entry name" value="HemD"/>
    <property type="match status" value="1"/>
</dbReference>
<dbReference type="Gene3D" id="3.40.50.10090">
    <property type="match status" value="2"/>
</dbReference>